<dbReference type="RefSeq" id="WP_141926393.1">
    <property type="nucleotide sequence ID" value="NZ_CP041200.1"/>
</dbReference>
<proteinExistence type="predicted"/>
<keyword evidence="2" id="KW-0732">Signal</keyword>
<accession>A0AAP9AD60</accession>
<feature type="signal peptide" evidence="2">
    <location>
        <begin position="1"/>
        <end position="23"/>
    </location>
</feature>
<keyword evidence="1" id="KW-0175">Coiled coil</keyword>
<organism evidence="3 4">
    <name type="scientific">Ureaplasma urealyticum</name>
    <name type="common">Ureaplasma urealyticum biotype 2</name>
    <dbReference type="NCBI Taxonomy" id="2130"/>
    <lineage>
        <taxon>Bacteria</taxon>
        <taxon>Bacillati</taxon>
        <taxon>Mycoplasmatota</taxon>
        <taxon>Mycoplasmoidales</taxon>
        <taxon>Mycoplasmoidaceae</taxon>
        <taxon>Ureaplasma</taxon>
    </lineage>
</organism>
<feature type="chain" id="PRO_5042839851" description="Lipoprotein" evidence="2">
    <location>
        <begin position="24"/>
        <end position="629"/>
    </location>
</feature>
<name>A0AAP9AD60_UREUR</name>
<evidence type="ECO:0000256" key="1">
    <source>
        <dbReference type="SAM" id="Coils"/>
    </source>
</evidence>
<evidence type="ECO:0008006" key="5">
    <source>
        <dbReference type="Google" id="ProtNLM"/>
    </source>
</evidence>
<evidence type="ECO:0000313" key="4">
    <source>
        <dbReference type="Proteomes" id="UP000318231"/>
    </source>
</evidence>
<sequence>MKHKKYKLIWLKLSMISAIPLLATIIIACAKVDTKQKAKQELQSSLNKAVLLKEIVDQSSYEDFKKIYNQTLKSNLENINKLSEQKLKQEQQTIKNLITQVSVLNELDSIKNMSDLIDVVELENTKKQLQDFLNQYEKLLNQASVDTTIIDKLKSNAQQKRLHTKALIQKTILDLANKIKNLIKTSGLNKNIVELENDIQKLVNNDTKANFKELYEDFKLIYTKLNNINDLINKELKALPFIKKLDDIVNVINTIYQQNYSFLWFDQLKLNNLKQNLNKNIANVVNVKKSLDIEQIKALTNKLLNDLQNYLQGLNTIALDSENSINKLINIIQSLKPDDYNPYYSIEKQQNNQNDKSNSSEATYNGLENQIESLKSIISLFSFNTNSLTIDSANNINNELTKKFEDANTIISLIVDQIKQTILSNFKKTYLFKDFIKHLKDFNTKVNSENDQAKKTNKTQTIQDVLNSYKNDVWSNTKVSLKLSANQTLTIDNLENIDLAYSSDFLQTPEELINYLKLDNNQERVFTKNIENFSVKIFTIVDKKLYIPEAKELIEESKKIVEVNKNGNTNNKSKVERLKKFTEFVEQGISNSDVSSYTLNLYNEKLKKLIEEVKKIQNGTSQKIENNNK</sequence>
<dbReference type="Proteomes" id="UP000318231">
    <property type="component" value="Chromosome"/>
</dbReference>
<gene>
    <name evidence="3" type="ORF">FJM05_02545</name>
</gene>
<evidence type="ECO:0000313" key="3">
    <source>
        <dbReference type="EMBL" id="QDI65059.1"/>
    </source>
</evidence>
<dbReference type="EMBL" id="CP041200">
    <property type="protein sequence ID" value="QDI65059.1"/>
    <property type="molecule type" value="Genomic_DNA"/>
</dbReference>
<feature type="coiled-coil region" evidence="1">
    <location>
        <begin position="72"/>
        <end position="146"/>
    </location>
</feature>
<reference evidence="3 4" key="1">
    <citation type="submission" date="2019-07" db="EMBL/GenBank/DDBJ databases">
        <title>Comparative genomics of three clinical Ureaplasma species: analysis of their core genomes and virulence factors.</title>
        <authorList>
            <person name="Yang T."/>
            <person name="Zhang Y."/>
            <person name="Li X."/>
            <person name="Kong Y."/>
            <person name="Yu H."/>
            <person name="Ruan Z."/>
            <person name="Xie X."/>
            <person name="Zhang J."/>
        </authorList>
    </citation>
    <scope>NUCLEOTIDE SEQUENCE [LARGE SCALE GENOMIC DNA]</scope>
    <source>
        <strain evidence="3 4">132</strain>
    </source>
</reference>
<dbReference type="PROSITE" id="PS51257">
    <property type="entry name" value="PROKAR_LIPOPROTEIN"/>
    <property type="match status" value="1"/>
</dbReference>
<protein>
    <recommendedName>
        <fullName evidence="5">Lipoprotein</fullName>
    </recommendedName>
</protein>
<dbReference type="AlphaFoldDB" id="A0AAP9AD60"/>
<evidence type="ECO:0000256" key="2">
    <source>
        <dbReference type="SAM" id="SignalP"/>
    </source>
</evidence>